<evidence type="ECO:0000256" key="7">
    <source>
        <dbReference type="ARBA" id="ARBA00022853"/>
    </source>
</evidence>
<evidence type="ECO:0000256" key="5">
    <source>
        <dbReference type="ARBA" id="ARBA00022771"/>
    </source>
</evidence>
<dbReference type="PROSITE" id="PS50157">
    <property type="entry name" value="ZINC_FINGER_C2H2_2"/>
    <property type="match status" value="1"/>
</dbReference>
<evidence type="ECO:0000256" key="12">
    <source>
        <dbReference type="PROSITE-ProRule" id="PRU00042"/>
    </source>
</evidence>
<organism evidence="15 16">
    <name type="scientific">Psylliodes chrysocephalus</name>
    <dbReference type="NCBI Taxonomy" id="3402493"/>
    <lineage>
        <taxon>Eukaryota</taxon>
        <taxon>Metazoa</taxon>
        <taxon>Ecdysozoa</taxon>
        <taxon>Arthropoda</taxon>
        <taxon>Hexapoda</taxon>
        <taxon>Insecta</taxon>
        <taxon>Pterygota</taxon>
        <taxon>Neoptera</taxon>
        <taxon>Endopterygota</taxon>
        <taxon>Coleoptera</taxon>
        <taxon>Polyphaga</taxon>
        <taxon>Cucujiformia</taxon>
        <taxon>Chrysomeloidea</taxon>
        <taxon>Chrysomelidae</taxon>
        <taxon>Galerucinae</taxon>
        <taxon>Alticini</taxon>
        <taxon>Psylliodes</taxon>
    </lineage>
</organism>
<dbReference type="EMBL" id="OV651830">
    <property type="protein sequence ID" value="CAH1104902.1"/>
    <property type="molecule type" value="Genomic_DNA"/>
</dbReference>
<feature type="compositionally biased region" description="Polar residues" evidence="13">
    <location>
        <begin position="100"/>
        <end position="136"/>
    </location>
</feature>
<dbReference type="PANTHER" id="PTHR46541:SF1">
    <property type="entry name" value="ZINC FINGER PROTEIN AEBP2"/>
    <property type="match status" value="1"/>
</dbReference>
<dbReference type="PROSITE" id="PS00028">
    <property type="entry name" value="ZINC_FINGER_C2H2_1"/>
    <property type="match status" value="2"/>
</dbReference>
<proteinExistence type="inferred from homology"/>
<keyword evidence="6" id="KW-0862">Zinc</keyword>
<feature type="compositionally biased region" description="Polar residues" evidence="13">
    <location>
        <begin position="480"/>
        <end position="490"/>
    </location>
</feature>
<evidence type="ECO:0000256" key="2">
    <source>
        <dbReference type="ARBA" id="ARBA00022491"/>
    </source>
</evidence>
<dbReference type="SMART" id="SM00355">
    <property type="entry name" value="ZnF_C2H2"/>
    <property type="match status" value="3"/>
</dbReference>
<keyword evidence="2" id="KW-0678">Repressor</keyword>
<feature type="region of interest" description="Disordered" evidence="13">
    <location>
        <begin position="434"/>
        <end position="490"/>
    </location>
</feature>
<evidence type="ECO:0000256" key="6">
    <source>
        <dbReference type="ARBA" id="ARBA00022833"/>
    </source>
</evidence>
<dbReference type="Pfam" id="PF26014">
    <property type="entry name" value="SH3_AEBP2_C"/>
    <property type="match status" value="1"/>
</dbReference>
<gene>
    <name evidence="15" type="ORF">PSYICH_LOCUS5789</name>
</gene>
<keyword evidence="4" id="KW-0677">Repeat</keyword>
<dbReference type="InterPro" id="IPR013087">
    <property type="entry name" value="Znf_C2H2_type"/>
</dbReference>
<dbReference type="InterPro" id="IPR052130">
    <property type="entry name" value="AEBP2/jing_C2H2-ZnF"/>
</dbReference>
<feature type="compositionally biased region" description="Basic and acidic residues" evidence="13">
    <location>
        <begin position="451"/>
        <end position="479"/>
    </location>
</feature>
<dbReference type="PANTHER" id="PTHR46541">
    <property type="entry name" value="ZINC FINGER PROTEIN AEBP2"/>
    <property type="match status" value="1"/>
</dbReference>
<dbReference type="SUPFAM" id="SSF57667">
    <property type="entry name" value="beta-beta-alpha zinc fingers"/>
    <property type="match status" value="2"/>
</dbReference>
<evidence type="ECO:0000259" key="14">
    <source>
        <dbReference type="PROSITE" id="PS50157"/>
    </source>
</evidence>
<dbReference type="GO" id="GO:0006357">
    <property type="term" value="P:regulation of transcription by RNA polymerase II"/>
    <property type="evidence" value="ECO:0007669"/>
    <property type="project" value="TreeGrafter"/>
</dbReference>
<dbReference type="GO" id="GO:0006325">
    <property type="term" value="P:chromatin organization"/>
    <property type="evidence" value="ECO:0007669"/>
    <property type="project" value="UniProtKB-KW"/>
</dbReference>
<comment type="subcellular location">
    <subcellularLocation>
        <location evidence="1">Nucleus</location>
    </subcellularLocation>
</comment>
<evidence type="ECO:0000256" key="4">
    <source>
        <dbReference type="ARBA" id="ARBA00022737"/>
    </source>
</evidence>
<keyword evidence="3" id="KW-0479">Metal-binding</keyword>
<keyword evidence="10" id="KW-0539">Nucleus</keyword>
<reference evidence="15" key="1">
    <citation type="submission" date="2022-01" db="EMBL/GenBank/DDBJ databases">
        <authorList>
            <person name="King R."/>
        </authorList>
    </citation>
    <scope>NUCLEOTIDE SEQUENCE</scope>
</reference>
<dbReference type="AlphaFoldDB" id="A0A9P0GCX1"/>
<name>A0A9P0GCX1_9CUCU</name>
<dbReference type="GO" id="GO:0035098">
    <property type="term" value="C:ESC/E(Z) complex"/>
    <property type="evidence" value="ECO:0007669"/>
    <property type="project" value="TreeGrafter"/>
</dbReference>
<evidence type="ECO:0000256" key="3">
    <source>
        <dbReference type="ARBA" id="ARBA00022723"/>
    </source>
</evidence>
<dbReference type="GO" id="GO:0008270">
    <property type="term" value="F:zinc ion binding"/>
    <property type="evidence" value="ECO:0007669"/>
    <property type="project" value="UniProtKB-KW"/>
</dbReference>
<dbReference type="InterPro" id="IPR036236">
    <property type="entry name" value="Znf_C2H2_sf"/>
</dbReference>
<evidence type="ECO:0000256" key="10">
    <source>
        <dbReference type="ARBA" id="ARBA00023242"/>
    </source>
</evidence>
<feature type="region of interest" description="Disordered" evidence="13">
    <location>
        <begin position="100"/>
        <end position="157"/>
    </location>
</feature>
<feature type="compositionally biased region" description="Basic residues" evidence="13">
    <location>
        <begin position="791"/>
        <end position="803"/>
    </location>
</feature>
<feature type="compositionally biased region" description="Low complexity" evidence="13">
    <location>
        <begin position="438"/>
        <end position="447"/>
    </location>
</feature>
<evidence type="ECO:0000313" key="15">
    <source>
        <dbReference type="EMBL" id="CAH1104902.1"/>
    </source>
</evidence>
<dbReference type="Gene3D" id="3.30.160.60">
    <property type="entry name" value="Classic Zinc Finger"/>
    <property type="match status" value="2"/>
</dbReference>
<evidence type="ECO:0000256" key="1">
    <source>
        <dbReference type="ARBA" id="ARBA00004123"/>
    </source>
</evidence>
<dbReference type="OrthoDB" id="9984614at2759"/>
<keyword evidence="9" id="KW-0804">Transcription</keyword>
<keyword evidence="7" id="KW-0156">Chromatin regulator</keyword>
<dbReference type="InterPro" id="IPR059034">
    <property type="entry name" value="SH3_AEBP2_C"/>
</dbReference>
<evidence type="ECO:0000313" key="16">
    <source>
        <dbReference type="Proteomes" id="UP001153636"/>
    </source>
</evidence>
<evidence type="ECO:0000256" key="11">
    <source>
        <dbReference type="ARBA" id="ARBA00037930"/>
    </source>
</evidence>
<dbReference type="Proteomes" id="UP001153636">
    <property type="component" value="Chromosome 18"/>
</dbReference>
<comment type="similarity">
    <text evidence="11">Belongs to the AEBP2/jing C2H2-type zinc-finger family.</text>
</comment>
<keyword evidence="5 12" id="KW-0863">Zinc-finger</keyword>
<evidence type="ECO:0000256" key="8">
    <source>
        <dbReference type="ARBA" id="ARBA00023015"/>
    </source>
</evidence>
<feature type="domain" description="C2H2-type" evidence="14">
    <location>
        <begin position="612"/>
        <end position="641"/>
    </location>
</feature>
<evidence type="ECO:0000256" key="13">
    <source>
        <dbReference type="SAM" id="MobiDB-lite"/>
    </source>
</evidence>
<protein>
    <recommendedName>
        <fullName evidence="14">C2H2-type domain-containing protein</fullName>
    </recommendedName>
</protein>
<keyword evidence="16" id="KW-1185">Reference proteome</keyword>
<feature type="region of interest" description="Disordered" evidence="13">
    <location>
        <begin position="762"/>
        <end position="803"/>
    </location>
</feature>
<keyword evidence="8" id="KW-0805">Transcription regulation</keyword>
<sequence length="803" mass="88741">MADGLCTDDPSGDVIDQTVLNVYDNAVLCETMDGLKDDVCDKVSESESCAIFGNDNVCTKHQGIIEEDCRKKRCVDRYDSSESSDSGVAVLSCTDCSGSSTASSDITDPGSPFSTASSHSEDSGSQPAKMPPTQTAHHPWPPWTADEGPTCKRPAPATAAYPESIEDVKRKTCLTFTAKIVPQDKLISSRNSRKGMQQGKITEYFKSQVKCNGIKRDILNMVKKPLIGKMLVDQQTQFNSLKTQNIRKDQKRAAAKKIVQSKIKKIAPVSVPRKILPAPSNITDKLTISDQLSNLAKFTPTVTLTALSFPPNYTYIHAKGPKPQESPIYVPQIPIPIINRTPCLNVIQPVQKLTAINNFNCVKLNATVVPIVKMPHKITSPPPATPLSVPVTLPPSPAMIPGVTFSVDTAIPTVLSAKPRVPSPAIPLLMKQSAVPSGTGTATGTKTLLENVRDKYRAEDNSRTEEPHRTEECTREEKSPTPTTDSDSGISNKECLEIIEVCVSEQVTVEEQKSPILSKPKTIRFPAKQVDKEEGKSTQHSTDGQCRWTECNSCFDTSGALLEHLQVKHVISQTTQEHYVCLWIGCKVHGRTSCSRSWLERHVLAHAGTKPFRCIVDGCGQRFTTQLMLERHVNSHFNSDGSPNNNLKKSPENGVCKLYKRNGKKIRFRRQPWSARMFDFLDSGIMEGLQYKLLFSTQKRTLGKINEPGDSVHLQSEVLARRIETDGSVKYLLKWHPADIVPDEWVLEKEYKPTKVVSIPRLNPSSKTALGPSLFPSSMSQQETTAAPLPRQKHSRKPIFKRT</sequence>
<feature type="compositionally biased region" description="Polar residues" evidence="13">
    <location>
        <begin position="775"/>
        <end position="785"/>
    </location>
</feature>
<accession>A0A9P0GCX1</accession>
<evidence type="ECO:0000256" key="9">
    <source>
        <dbReference type="ARBA" id="ARBA00023163"/>
    </source>
</evidence>